<reference evidence="1" key="1">
    <citation type="submission" date="2020-04" db="EMBL/GenBank/DDBJ databases">
        <authorList>
            <person name="Zhang T."/>
        </authorList>
    </citation>
    <scope>NUCLEOTIDE SEQUENCE</scope>
    <source>
        <strain evidence="1">HKST-UBA13</strain>
    </source>
</reference>
<name>A0A955I8I4_9BACT</name>
<dbReference type="Pfam" id="PF05717">
    <property type="entry name" value="TnpB_IS66"/>
    <property type="match status" value="1"/>
</dbReference>
<protein>
    <submittedName>
        <fullName evidence="1">IS66 family insertion sequence element accessory protein TnpB</fullName>
    </submittedName>
</protein>
<reference evidence="1" key="2">
    <citation type="journal article" date="2021" name="Microbiome">
        <title>Successional dynamics and alternative stable states in a saline activated sludge microbial community over 9 years.</title>
        <authorList>
            <person name="Wang Y."/>
            <person name="Ye J."/>
            <person name="Ju F."/>
            <person name="Liu L."/>
            <person name="Boyd J.A."/>
            <person name="Deng Y."/>
            <person name="Parks D.H."/>
            <person name="Jiang X."/>
            <person name="Yin X."/>
            <person name="Woodcroft B.J."/>
            <person name="Tyson G.W."/>
            <person name="Hugenholtz P."/>
            <person name="Polz M.F."/>
            <person name="Zhang T."/>
        </authorList>
    </citation>
    <scope>NUCLEOTIDE SEQUENCE</scope>
    <source>
        <strain evidence="1">HKST-UBA13</strain>
    </source>
</reference>
<evidence type="ECO:0000313" key="2">
    <source>
        <dbReference type="Proteomes" id="UP000775877"/>
    </source>
</evidence>
<evidence type="ECO:0000313" key="1">
    <source>
        <dbReference type="EMBL" id="MCA9380875.1"/>
    </source>
</evidence>
<dbReference type="PANTHER" id="PTHR36455">
    <property type="match status" value="1"/>
</dbReference>
<dbReference type="AlphaFoldDB" id="A0A955I8I4"/>
<gene>
    <name evidence="1" type="primary">tnpB</name>
    <name evidence="1" type="ORF">KC678_01280</name>
</gene>
<dbReference type="Proteomes" id="UP000775877">
    <property type="component" value="Unassembled WGS sequence"/>
</dbReference>
<dbReference type="EMBL" id="JAGQLJ010000023">
    <property type="protein sequence ID" value="MCA9380875.1"/>
    <property type="molecule type" value="Genomic_DNA"/>
</dbReference>
<sequence>MLFPDNFNIWLHKEPTDMRKSINGLSLLVANFYKHNLQSGDIFIFYNRNKDKIKAIYWHYNGFCLLQKNLDRNGFKIPKELTDVISLSKNQLLRLFDGLHFFNKKADNPDIFY</sequence>
<dbReference type="NCBIfam" id="NF033819">
    <property type="entry name" value="IS66_TnpB"/>
    <property type="match status" value="1"/>
</dbReference>
<dbReference type="InterPro" id="IPR008878">
    <property type="entry name" value="Transposase_IS66_Orf2"/>
</dbReference>
<organism evidence="1 2">
    <name type="scientific">Candidatus Dojkabacteria bacterium</name>
    <dbReference type="NCBI Taxonomy" id="2099670"/>
    <lineage>
        <taxon>Bacteria</taxon>
        <taxon>Candidatus Dojkabacteria</taxon>
    </lineage>
</organism>
<proteinExistence type="predicted"/>
<comment type="caution">
    <text evidence="1">The sequence shown here is derived from an EMBL/GenBank/DDBJ whole genome shotgun (WGS) entry which is preliminary data.</text>
</comment>
<dbReference type="PANTHER" id="PTHR36455:SF1">
    <property type="entry name" value="BLR8292 PROTEIN"/>
    <property type="match status" value="1"/>
</dbReference>
<accession>A0A955I8I4</accession>